<reference evidence="7 8" key="1">
    <citation type="submission" date="2024-09" db="EMBL/GenBank/DDBJ databases">
        <authorList>
            <person name="Sun Q."/>
            <person name="Mori K."/>
        </authorList>
    </citation>
    <scope>NUCLEOTIDE SEQUENCE [LARGE SCALE GENOMIC DNA]</scope>
    <source>
        <strain evidence="7 8">CCM 8677</strain>
    </source>
</reference>
<evidence type="ECO:0000313" key="8">
    <source>
        <dbReference type="Proteomes" id="UP001589844"/>
    </source>
</evidence>
<dbReference type="PROSITE" id="PS50885">
    <property type="entry name" value="HAMP"/>
    <property type="match status" value="1"/>
</dbReference>
<evidence type="ECO:0000256" key="2">
    <source>
        <dbReference type="ARBA" id="ARBA00029447"/>
    </source>
</evidence>
<feature type="domain" description="HAMP" evidence="6">
    <location>
        <begin position="221"/>
        <end position="263"/>
    </location>
</feature>
<comment type="similarity">
    <text evidence="2">Belongs to the methyl-accepting chemotaxis (MCP) protein family.</text>
</comment>
<dbReference type="SMART" id="SM00283">
    <property type="entry name" value="MA"/>
    <property type="match status" value="1"/>
</dbReference>
<dbReference type="SUPFAM" id="SSF58104">
    <property type="entry name" value="Methyl-accepting chemotaxis protein (MCP) signaling domain"/>
    <property type="match status" value="1"/>
</dbReference>
<feature type="transmembrane region" description="Helical" evidence="4">
    <location>
        <begin position="12"/>
        <end position="33"/>
    </location>
</feature>
<proteinExistence type="inferred from homology"/>
<dbReference type="EMBL" id="JBHLXJ010000013">
    <property type="protein sequence ID" value="MFC0350510.1"/>
    <property type="molecule type" value="Genomic_DNA"/>
</dbReference>
<dbReference type="InterPro" id="IPR003660">
    <property type="entry name" value="HAMP_dom"/>
</dbReference>
<evidence type="ECO:0000313" key="7">
    <source>
        <dbReference type="EMBL" id="MFC0350510.1"/>
    </source>
</evidence>
<protein>
    <submittedName>
        <fullName evidence="7">Methyl-accepting chemotaxis protein</fullName>
    </submittedName>
</protein>
<gene>
    <name evidence="7" type="ORF">ACFFJH_11875</name>
</gene>
<accession>A0ABV6IFA6</accession>
<keyword evidence="4" id="KW-0812">Transmembrane</keyword>
<dbReference type="InterPro" id="IPR024478">
    <property type="entry name" value="HlyB_4HB_MCP"/>
</dbReference>
<keyword evidence="3" id="KW-0807">Transducer</keyword>
<comment type="caution">
    <text evidence="7">The sequence shown here is derived from an EMBL/GenBank/DDBJ whole genome shotgun (WGS) entry which is preliminary data.</text>
</comment>
<dbReference type="RefSeq" id="WP_390212876.1">
    <property type="nucleotide sequence ID" value="NZ_JBHLXJ010000013.1"/>
</dbReference>
<keyword evidence="4" id="KW-1133">Transmembrane helix</keyword>
<dbReference type="Pfam" id="PF00015">
    <property type="entry name" value="MCPsignal"/>
    <property type="match status" value="1"/>
</dbReference>
<keyword evidence="4" id="KW-0472">Membrane</keyword>
<dbReference type="PANTHER" id="PTHR43531">
    <property type="entry name" value="PROTEIN ICFG"/>
    <property type="match status" value="1"/>
</dbReference>
<dbReference type="InterPro" id="IPR004089">
    <property type="entry name" value="MCPsignal_dom"/>
</dbReference>
<evidence type="ECO:0000259" key="5">
    <source>
        <dbReference type="PROSITE" id="PS50111"/>
    </source>
</evidence>
<feature type="domain" description="Methyl-accepting transducer" evidence="5">
    <location>
        <begin position="268"/>
        <end position="497"/>
    </location>
</feature>
<organism evidence="7 8">
    <name type="scientific">Undibacterium danionis</name>
    <dbReference type="NCBI Taxonomy" id="1812100"/>
    <lineage>
        <taxon>Bacteria</taxon>
        <taxon>Pseudomonadati</taxon>
        <taxon>Pseudomonadota</taxon>
        <taxon>Betaproteobacteria</taxon>
        <taxon>Burkholderiales</taxon>
        <taxon>Oxalobacteraceae</taxon>
        <taxon>Undibacterium</taxon>
    </lineage>
</organism>
<dbReference type="InterPro" id="IPR051310">
    <property type="entry name" value="MCP_chemotaxis"/>
</dbReference>
<dbReference type="Pfam" id="PF12729">
    <property type="entry name" value="4HB_MCP_1"/>
    <property type="match status" value="1"/>
</dbReference>
<keyword evidence="1" id="KW-0488">Methylation</keyword>
<feature type="transmembrane region" description="Helical" evidence="4">
    <location>
        <begin position="188"/>
        <end position="213"/>
    </location>
</feature>
<dbReference type="PANTHER" id="PTHR43531:SF14">
    <property type="entry name" value="METHYL-ACCEPTING CHEMOTAXIS PROTEIN I-RELATED"/>
    <property type="match status" value="1"/>
</dbReference>
<evidence type="ECO:0000256" key="3">
    <source>
        <dbReference type="PROSITE-ProRule" id="PRU00284"/>
    </source>
</evidence>
<evidence type="ECO:0000259" key="6">
    <source>
        <dbReference type="PROSITE" id="PS50885"/>
    </source>
</evidence>
<sequence length="517" mass="55558">MLTRIGIARRLYLVSFLLILALVIVAFDAWIALGNMKKMVVNTEEKRVPQLMEIASIELNVTRTSLQLRHAILVKTPRELDATMADIAAKRSAIDQALKEFESGVATSEERIFIEKFKLLIKDFWIVGEKNIQLILNGEKESAFDFLVAKTIPVRNLLLAASGAEKDRQSKQLKLELGSFGHKADTTLYQIVGLIVVVAIGLLAFSTYIAAVLRLRVRISQEVAERVRDGDLTHVVVDDARDEFSPLLASLKSMQQSLTEIVSTVRHGSEGVAASSAEIALDDLELSERTEGQANALEKTVTAMSQLSSTVKQNADNAQQANQLAASASDVATKGGTVVLEVVETMKGINVASKKIADIIGVIDGIAFQTNILALNAAVEAARAGEQGRGFAVVASEVRSLAGRSAEAAKEIKKLIDDSVERVNRGSALVDHAGATMNEVVSAIRRVTDIMAEISAASAAQSNDVINVGTAVTQMDASTQQNAAMVEKMAVAADSLKSQAHELVMAVSVFKLQSVLR</sequence>
<dbReference type="Gene3D" id="1.10.287.950">
    <property type="entry name" value="Methyl-accepting chemotaxis protein"/>
    <property type="match status" value="1"/>
</dbReference>
<dbReference type="CDD" id="cd11386">
    <property type="entry name" value="MCP_signal"/>
    <property type="match status" value="1"/>
</dbReference>
<keyword evidence="8" id="KW-1185">Reference proteome</keyword>
<evidence type="ECO:0000256" key="1">
    <source>
        <dbReference type="ARBA" id="ARBA00022481"/>
    </source>
</evidence>
<evidence type="ECO:0000256" key="4">
    <source>
        <dbReference type="SAM" id="Phobius"/>
    </source>
</evidence>
<dbReference type="PROSITE" id="PS50111">
    <property type="entry name" value="CHEMOTAXIS_TRANSDUC_2"/>
    <property type="match status" value="1"/>
</dbReference>
<name>A0ABV6IFA6_9BURK</name>
<dbReference type="Proteomes" id="UP001589844">
    <property type="component" value="Unassembled WGS sequence"/>
</dbReference>